<evidence type="ECO:0000313" key="3">
    <source>
        <dbReference type="Proteomes" id="UP000001058"/>
    </source>
</evidence>
<reference evidence="2 3" key="1">
    <citation type="journal article" date="2010" name="Science">
        <title>Genomic analysis of organismal complexity in the multicellular green alga Volvox carteri.</title>
        <authorList>
            <person name="Prochnik S.E."/>
            <person name="Umen J."/>
            <person name="Nedelcu A.M."/>
            <person name="Hallmann A."/>
            <person name="Miller S.M."/>
            <person name="Nishii I."/>
            <person name="Ferris P."/>
            <person name="Kuo A."/>
            <person name="Mitros T."/>
            <person name="Fritz-Laylin L.K."/>
            <person name="Hellsten U."/>
            <person name="Chapman J."/>
            <person name="Simakov O."/>
            <person name="Rensing S.A."/>
            <person name="Terry A."/>
            <person name="Pangilinan J."/>
            <person name="Kapitonov V."/>
            <person name="Jurka J."/>
            <person name="Salamov A."/>
            <person name="Shapiro H."/>
            <person name="Schmutz J."/>
            <person name="Grimwood J."/>
            <person name="Lindquist E."/>
            <person name="Lucas S."/>
            <person name="Grigoriev I.V."/>
            <person name="Schmitt R."/>
            <person name="Kirk D."/>
            <person name="Rokhsar D.S."/>
        </authorList>
    </citation>
    <scope>NUCLEOTIDE SEQUENCE [LARGE SCALE GENOMIC DNA]</scope>
    <source>
        <strain evidence="3">f. Nagariensis / Eve</strain>
    </source>
</reference>
<dbReference type="AlphaFoldDB" id="D8ULQ0"/>
<name>D8ULQ0_VOLCA</name>
<dbReference type="RefSeq" id="XP_002959586.1">
    <property type="nucleotide sequence ID" value="XM_002959540.1"/>
</dbReference>
<sequence length="136" mass="15298">MNVESQGIRPRFLCHSALFLRHFFCATVTFLKNKSSSFSIQQHFTFLLNLFVFLLLTIRFPFFCMPFARCRCLCPPPLPLVPPGQGCLFDKVLVYKPATSKPANSEVYVVGKGFRGVPTEVLELLLGNCGEDIFTG</sequence>
<dbReference type="Proteomes" id="UP000001058">
    <property type="component" value="Unassembled WGS sequence"/>
</dbReference>
<evidence type="ECO:0000313" key="2">
    <source>
        <dbReference type="EMBL" id="EFJ39349.1"/>
    </source>
</evidence>
<dbReference type="GO" id="GO:0004483">
    <property type="term" value="F:methyltransferase cap1 activity"/>
    <property type="evidence" value="ECO:0007669"/>
    <property type="project" value="TreeGrafter"/>
</dbReference>
<gene>
    <name evidence="2" type="ORF">VOLCADRAFT_101083</name>
</gene>
<dbReference type="GeneID" id="9614392"/>
<keyword evidence="1" id="KW-0812">Transmembrane</keyword>
<feature type="non-terminal residue" evidence="2">
    <location>
        <position position="136"/>
    </location>
</feature>
<keyword evidence="1" id="KW-0472">Membrane</keyword>
<keyword evidence="1" id="KW-1133">Transmembrane helix</keyword>
<dbReference type="KEGG" id="vcn:VOLCADRAFT_101083"/>
<evidence type="ECO:0000256" key="1">
    <source>
        <dbReference type="SAM" id="Phobius"/>
    </source>
</evidence>
<feature type="transmembrane region" description="Helical" evidence="1">
    <location>
        <begin position="43"/>
        <end position="62"/>
    </location>
</feature>
<dbReference type="GO" id="GO:0006370">
    <property type="term" value="P:7-methylguanosine mRNA capping"/>
    <property type="evidence" value="ECO:0007669"/>
    <property type="project" value="TreeGrafter"/>
</dbReference>
<dbReference type="InParanoid" id="D8ULQ0"/>
<dbReference type="OrthoDB" id="4822at2759"/>
<organism evidence="3">
    <name type="scientific">Volvox carteri f. nagariensis</name>
    <dbReference type="NCBI Taxonomy" id="3068"/>
    <lineage>
        <taxon>Eukaryota</taxon>
        <taxon>Viridiplantae</taxon>
        <taxon>Chlorophyta</taxon>
        <taxon>core chlorophytes</taxon>
        <taxon>Chlorophyceae</taxon>
        <taxon>CS clade</taxon>
        <taxon>Chlamydomonadales</taxon>
        <taxon>Volvocaceae</taxon>
        <taxon>Volvox</taxon>
    </lineage>
</organism>
<accession>D8ULQ0</accession>
<proteinExistence type="predicted"/>
<keyword evidence="3" id="KW-1185">Reference proteome</keyword>
<feature type="transmembrane region" description="Helical" evidence="1">
    <location>
        <begin position="12"/>
        <end position="31"/>
    </location>
</feature>
<dbReference type="GO" id="GO:0005737">
    <property type="term" value="C:cytoplasm"/>
    <property type="evidence" value="ECO:0007669"/>
    <property type="project" value="TreeGrafter"/>
</dbReference>
<dbReference type="InterPro" id="IPR050851">
    <property type="entry name" value="mRNA_Cap_2O-Ribose_MeTrfase"/>
</dbReference>
<dbReference type="STRING" id="3068.D8ULQ0"/>
<dbReference type="Gene3D" id="3.40.50.12760">
    <property type="match status" value="1"/>
</dbReference>
<dbReference type="GO" id="GO:0005634">
    <property type="term" value="C:nucleus"/>
    <property type="evidence" value="ECO:0007669"/>
    <property type="project" value="TreeGrafter"/>
</dbReference>
<dbReference type="PANTHER" id="PTHR16121:SF2">
    <property type="entry name" value="CAP-SPECIFIC MRNA (NUCLEOSIDE-2'-O-)-METHYLTRANSFERASE 2"/>
    <property type="match status" value="1"/>
</dbReference>
<dbReference type="PANTHER" id="PTHR16121">
    <property type="entry name" value="CAP-SPECIFIC MRNA (NUCLEOSIDE-2'-O-)-METHYLTRANSFERASE 1-RELATED"/>
    <property type="match status" value="1"/>
</dbReference>
<dbReference type="EMBL" id="GL378652">
    <property type="protein sequence ID" value="EFJ39349.1"/>
    <property type="molecule type" value="Genomic_DNA"/>
</dbReference>
<protein>
    <submittedName>
        <fullName evidence="2">Uncharacterized protein</fullName>
    </submittedName>
</protein>